<accession>A0ACC4ZTC3</accession>
<evidence type="ECO:0000313" key="1">
    <source>
        <dbReference type="EMBL" id="KTS81666.1"/>
    </source>
</evidence>
<comment type="caution">
    <text evidence="1">The sequence shown here is derived from an EMBL/GenBank/DDBJ whole genome shotgun (WGS) entry which is preliminary data.</text>
</comment>
<reference evidence="1 2" key="1">
    <citation type="journal article" date="2016" name="Front. Microbiol.">
        <title>Genomic Resource of Rice Seed Associated Bacteria.</title>
        <authorList>
            <person name="Midha S."/>
            <person name="Bansal K."/>
            <person name="Sharma S."/>
            <person name="Kumar N."/>
            <person name="Patil P.P."/>
            <person name="Chaudhry V."/>
            <person name="Patil P.B."/>
        </authorList>
    </citation>
    <scope>NUCLEOTIDE SEQUENCE [LARGE SCALE GENOMIC DNA]</scope>
    <source>
        <strain evidence="1 2">NS115</strain>
    </source>
</reference>
<organism evidence="1 2">
    <name type="scientific">Paenibacillus jamilae</name>
    <dbReference type="NCBI Taxonomy" id="114136"/>
    <lineage>
        <taxon>Bacteria</taxon>
        <taxon>Bacillati</taxon>
        <taxon>Bacillota</taxon>
        <taxon>Bacilli</taxon>
        <taxon>Bacillales</taxon>
        <taxon>Paenibacillaceae</taxon>
        <taxon>Paenibacillus</taxon>
    </lineage>
</organism>
<proteinExistence type="predicted"/>
<dbReference type="EMBL" id="LDRX01000065">
    <property type="protein sequence ID" value="KTS81666.1"/>
    <property type="molecule type" value="Genomic_DNA"/>
</dbReference>
<evidence type="ECO:0000313" key="2">
    <source>
        <dbReference type="Proteomes" id="UP000074866"/>
    </source>
</evidence>
<gene>
    <name evidence="1" type="ORF">NS115_15090</name>
</gene>
<keyword evidence="2" id="KW-1185">Reference proteome</keyword>
<dbReference type="Proteomes" id="UP000074866">
    <property type="component" value="Unassembled WGS sequence"/>
</dbReference>
<sequence length="95" mass="11177">MMYSLDVIIEPLIRTRLEVLYSNLLKTKSDYIDLSTSCDQYFKQIRDSVPDNLQHVIFLYEDTQISLQAILENSIYLQGFKDALHLFDEVKNNLD</sequence>
<name>A0ACC4ZTC3_9BACL</name>
<protein>
    <submittedName>
        <fullName evidence="1">Uncharacterized protein</fullName>
    </submittedName>
</protein>